<sequence length="122" mass="13425">MNAHTDLIDRYFAAWNETDTASRRKLIATTWSTDAAYLDPLLSGDGHDGIDAMIRAVHERFPRHTFRRTTDVDGFANRLRFSWELASPDGTPVVKGSDFGVVDPSGRLQAVTGFLDAMPGAA</sequence>
<gene>
    <name evidence="1" type="ORF">SAMN05444165_1224</name>
</gene>
<proteinExistence type="predicted"/>
<dbReference type="Proteomes" id="UP000185151">
    <property type="component" value="Unassembled WGS sequence"/>
</dbReference>
<dbReference type="RefSeq" id="WP_074294690.1">
    <property type="nucleotide sequence ID" value="NZ_FSRU01000001.1"/>
</dbReference>
<organism evidence="1 2">
    <name type="scientific">Paraburkholderia phenazinium</name>
    <dbReference type="NCBI Taxonomy" id="60549"/>
    <lineage>
        <taxon>Bacteria</taxon>
        <taxon>Pseudomonadati</taxon>
        <taxon>Pseudomonadota</taxon>
        <taxon>Betaproteobacteria</taxon>
        <taxon>Burkholderiales</taxon>
        <taxon>Burkholderiaceae</taxon>
        <taxon>Paraburkholderia</taxon>
    </lineage>
</organism>
<evidence type="ECO:0000313" key="1">
    <source>
        <dbReference type="EMBL" id="SIO16010.1"/>
    </source>
</evidence>
<protein>
    <submittedName>
        <fullName evidence="1">SnoaL-like domain-containing protein</fullName>
    </submittedName>
</protein>
<dbReference type="OrthoDB" id="9808719at2"/>
<name>A0A1N6H8E3_9BURK</name>
<dbReference type="Gene3D" id="3.10.450.50">
    <property type="match status" value="1"/>
</dbReference>
<reference evidence="1 2" key="1">
    <citation type="submission" date="2016-11" db="EMBL/GenBank/DDBJ databases">
        <authorList>
            <person name="Jaros S."/>
            <person name="Januszkiewicz K."/>
            <person name="Wedrychowicz H."/>
        </authorList>
    </citation>
    <scope>NUCLEOTIDE SEQUENCE [LARGE SCALE GENOMIC DNA]</scope>
    <source>
        <strain evidence="1 2">GAS95</strain>
    </source>
</reference>
<dbReference type="InterPro" id="IPR032710">
    <property type="entry name" value="NTF2-like_dom_sf"/>
</dbReference>
<keyword evidence="2" id="KW-1185">Reference proteome</keyword>
<dbReference type="SUPFAM" id="SSF54427">
    <property type="entry name" value="NTF2-like"/>
    <property type="match status" value="1"/>
</dbReference>
<dbReference type="EMBL" id="FSRU01000001">
    <property type="protein sequence ID" value="SIO16010.1"/>
    <property type="molecule type" value="Genomic_DNA"/>
</dbReference>
<evidence type="ECO:0000313" key="2">
    <source>
        <dbReference type="Proteomes" id="UP000185151"/>
    </source>
</evidence>
<accession>A0A1N6H8E3</accession>
<dbReference type="AlphaFoldDB" id="A0A1N6H8E3"/>